<dbReference type="SUPFAM" id="SSF63380">
    <property type="entry name" value="Riboflavin synthase domain-like"/>
    <property type="match status" value="1"/>
</dbReference>
<keyword evidence="8" id="KW-1133">Transmembrane helix</keyword>
<dbReference type="AlphaFoldDB" id="A0A4Q7KN11"/>
<keyword evidence="5" id="KW-0560">Oxidoreductase</keyword>
<dbReference type="InterPro" id="IPR012675">
    <property type="entry name" value="Beta-grasp_dom_sf"/>
</dbReference>
<keyword evidence="2" id="KW-0285">Flavoprotein</keyword>
<sequence length="482" mass="51529">MTQTDGATRARRMRPGTRKAVLAAHIVGSVGWIGVSASMVVLSLVGLATEHPGIRAGTYHGLAVLDETVMGIAALLSLVTGVWLALGTPFGLIRHWWVVVKQILFTLVMIGAFGFTHGWVLGGLDEALRTGQPTGDGRALAFGAPVMLILLIATAVVSVYKPGGRTPRGRRQVSRSSGTREVTVTEVRPLAEDVVGLTLADRKGGELPAWEPGAHVDLVLPSGLVRQYSLCGDPADRTSYQVAVLLERDGRGGSREIHRLRPGQRIGVRGPRNNFPLVDAPAYLFVAGGIGVTPLLPMIREVAARGLPWRLAYLGRSPRTMAFAADLRASAGVRLYPKDAGRRADLAELVRTAPPATHVYACGPHRLMDALERMVPAERLHVEHFAAAADTAPKRPFTAELARTGATVAVPAGRTLLDAVREYAPGLEASCENGVCGTCRITVLRGTPEHRDSVLQPAERGRTDVVYACVSRSKSQRLVLDV</sequence>
<dbReference type="Gene3D" id="3.40.50.80">
    <property type="entry name" value="Nucleotide-binding domain of ferredoxin-NADP reductase (FNR) module"/>
    <property type="match status" value="1"/>
</dbReference>
<dbReference type="InterPro" id="IPR017927">
    <property type="entry name" value="FAD-bd_FR_type"/>
</dbReference>
<dbReference type="RefSeq" id="WP_341273171.1">
    <property type="nucleotide sequence ID" value="NZ_SGWQ01000005.1"/>
</dbReference>
<dbReference type="Gene3D" id="2.40.30.10">
    <property type="entry name" value="Translation factors"/>
    <property type="match status" value="1"/>
</dbReference>
<dbReference type="InterPro" id="IPR039261">
    <property type="entry name" value="FNR_nucleotide-bd"/>
</dbReference>
<protein>
    <submittedName>
        <fullName evidence="11">Ferredoxin-NADP reductase</fullName>
    </submittedName>
</protein>
<keyword evidence="8" id="KW-0812">Transmembrane</keyword>
<dbReference type="Pfam" id="PF00111">
    <property type="entry name" value="Fer2"/>
    <property type="match status" value="1"/>
</dbReference>
<accession>A0A4Q7KN11</accession>
<dbReference type="EMBL" id="SGWQ01000005">
    <property type="protein sequence ID" value="RZS37744.1"/>
    <property type="molecule type" value="Genomic_DNA"/>
</dbReference>
<name>A0A4Q7KN11_9PSEU</name>
<dbReference type="PANTHER" id="PTHR47354">
    <property type="entry name" value="NADH OXIDOREDUCTASE HCR"/>
    <property type="match status" value="1"/>
</dbReference>
<keyword evidence="8" id="KW-0472">Membrane</keyword>
<dbReference type="SUPFAM" id="SSF52343">
    <property type="entry name" value="Ferredoxin reductase-like, C-terminal NADP-linked domain"/>
    <property type="match status" value="1"/>
</dbReference>
<organism evidence="11 12">
    <name type="scientific">Herbihabitans rhizosphaerae</name>
    <dbReference type="NCBI Taxonomy" id="1872711"/>
    <lineage>
        <taxon>Bacteria</taxon>
        <taxon>Bacillati</taxon>
        <taxon>Actinomycetota</taxon>
        <taxon>Actinomycetes</taxon>
        <taxon>Pseudonocardiales</taxon>
        <taxon>Pseudonocardiaceae</taxon>
        <taxon>Herbihabitans</taxon>
    </lineage>
</organism>
<keyword evidence="3" id="KW-0001">2Fe-2S</keyword>
<dbReference type="GO" id="GO:0051537">
    <property type="term" value="F:2 iron, 2 sulfur cluster binding"/>
    <property type="evidence" value="ECO:0007669"/>
    <property type="project" value="UniProtKB-KW"/>
</dbReference>
<evidence type="ECO:0000256" key="5">
    <source>
        <dbReference type="ARBA" id="ARBA00023002"/>
    </source>
</evidence>
<evidence type="ECO:0000256" key="3">
    <source>
        <dbReference type="ARBA" id="ARBA00022714"/>
    </source>
</evidence>
<keyword evidence="4" id="KW-0479">Metal-binding</keyword>
<feature type="transmembrane region" description="Helical" evidence="8">
    <location>
        <begin position="21"/>
        <end position="48"/>
    </location>
</feature>
<feature type="transmembrane region" description="Helical" evidence="8">
    <location>
        <begin position="140"/>
        <end position="160"/>
    </location>
</feature>
<keyword evidence="6" id="KW-0408">Iron</keyword>
<dbReference type="CDD" id="cd06185">
    <property type="entry name" value="PDR_like"/>
    <property type="match status" value="1"/>
</dbReference>
<dbReference type="GO" id="GO:0046872">
    <property type="term" value="F:metal ion binding"/>
    <property type="evidence" value="ECO:0007669"/>
    <property type="project" value="UniProtKB-KW"/>
</dbReference>
<feature type="transmembrane region" description="Helical" evidence="8">
    <location>
        <begin position="98"/>
        <end position="120"/>
    </location>
</feature>
<dbReference type="GO" id="GO:0016491">
    <property type="term" value="F:oxidoreductase activity"/>
    <property type="evidence" value="ECO:0007669"/>
    <property type="project" value="UniProtKB-KW"/>
</dbReference>
<dbReference type="PANTHER" id="PTHR47354:SF1">
    <property type="entry name" value="CARNITINE MONOOXYGENASE REDUCTASE SUBUNIT"/>
    <property type="match status" value="1"/>
</dbReference>
<dbReference type="InterPro" id="IPR017938">
    <property type="entry name" value="Riboflavin_synthase-like_b-brl"/>
</dbReference>
<dbReference type="SUPFAM" id="SSF54292">
    <property type="entry name" value="2Fe-2S ferredoxin-like"/>
    <property type="match status" value="1"/>
</dbReference>
<dbReference type="PROSITE" id="PS51085">
    <property type="entry name" value="2FE2S_FER_2"/>
    <property type="match status" value="1"/>
</dbReference>
<evidence type="ECO:0000256" key="4">
    <source>
        <dbReference type="ARBA" id="ARBA00022723"/>
    </source>
</evidence>
<keyword evidence="12" id="KW-1185">Reference proteome</keyword>
<evidence type="ECO:0000256" key="8">
    <source>
        <dbReference type="SAM" id="Phobius"/>
    </source>
</evidence>
<evidence type="ECO:0000256" key="7">
    <source>
        <dbReference type="ARBA" id="ARBA00023014"/>
    </source>
</evidence>
<evidence type="ECO:0000313" key="12">
    <source>
        <dbReference type="Proteomes" id="UP000294257"/>
    </source>
</evidence>
<evidence type="ECO:0000256" key="6">
    <source>
        <dbReference type="ARBA" id="ARBA00023004"/>
    </source>
</evidence>
<dbReference type="InterPro" id="IPR050415">
    <property type="entry name" value="MRET"/>
</dbReference>
<comment type="cofactor">
    <cofactor evidence="1">
        <name>FAD</name>
        <dbReference type="ChEBI" id="CHEBI:57692"/>
    </cofactor>
</comment>
<keyword evidence="7" id="KW-0411">Iron-sulfur</keyword>
<evidence type="ECO:0000259" key="9">
    <source>
        <dbReference type="PROSITE" id="PS51085"/>
    </source>
</evidence>
<proteinExistence type="predicted"/>
<reference evidence="11 12" key="1">
    <citation type="submission" date="2019-02" db="EMBL/GenBank/DDBJ databases">
        <title>Genomic Encyclopedia of Type Strains, Phase IV (KMG-IV): sequencing the most valuable type-strain genomes for metagenomic binning, comparative biology and taxonomic classification.</title>
        <authorList>
            <person name="Goeker M."/>
        </authorList>
    </citation>
    <scope>NUCLEOTIDE SEQUENCE [LARGE SCALE GENOMIC DNA]</scope>
    <source>
        <strain evidence="11 12">DSM 101727</strain>
    </source>
</reference>
<dbReference type="InterPro" id="IPR001041">
    <property type="entry name" value="2Fe-2S_ferredoxin-type"/>
</dbReference>
<feature type="domain" description="FAD-binding FR-type" evidence="10">
    <location>
        <begin position="177"/>
        <end position="278"/>
    </location>
</feature>
<evidence type="ECO:0000256" key="1">
    <source>
        <dbReference type="ARBA" id="ARBA00001974"/>
    </source>
</evidence>
<comment type="caution">
    <text evidence="11">The sequence shown here is derived from an EMBL/GenBank/DDBJ whole genome shotgun (WGS) entry which is preliminary data.</text>
</comment>
<dbReference type="InterPro" id="IPR006058">
    <property type="entry name" value="2Fe2S_fd_BS"/>
</dbReference>
<dbReference type="InterPro" id="IPR036010">
    <property type="entry name" value="2Fe-2S_ferredoxin-like_sf"/>
</dbReference>
<feature type="transmembrane region" description="Helical" evidence="8">
    <location>
        <begin position="68"/>
        <end position="86"/>
    </location>
</feature>
<evidence type="ECO:0000256" key="2">
    <source>
        <dbReference type="ARBA" id="ARBA00022630"/>
    </source>
</evidence>
<evidence type="ECO:0000259" key="10">
    <source>
        <dbReference type="PROSITE" id="PS51384"/>
    </source>
</evidence>
<evidence type="ECO:0000313" key="11">
    <source>
        <dbReference type="EMBL" id="RZS37744.1"/>
    </source>
</evidence>
<dbReference type="Proteomes" id="UP000294257">
    <property type="component" value="Unassembled WGS sequence"/>
</dbReference>
<dbReference type="Gene3D" id="3.10.20.30">
    <property type="match status" value="1"/>
</dbReference>
<dbReference type="PROSITE" id="PS00197">
    <property type="entry name" value="2FE2S_FER_1"/>
    <property type="match status" value="1"/>
</dbReference>
<gene>
    <name evidence="11" type="ORF">EV193_105302</name>
</gene>
<feature type="domain" description="2Fe-2S ferredoxin-type" evidence="9">
    <location>
        <begin position="397"/>
        <end position="482"/>
    </location>
</feature>
<dbReference type="CDD" id="cd00207">
    <property type="entry name" value="fer2"/>
    <property type="match status" value="1"/>
</dbReference>
<dbReference type="PROSITE" id="PS51384">
    <property type="entry name" value="FAD_FR"/>
    <property type="match status" value="1"/>
</dbReference>
<dbReference type="PRINTS" id="PR00409">
    <property type="entry name" value="PHDIOXRDTASE"/>
</dbReference>